<proteinExistence type="predicted"/>
<gene>
    <name evidence="1" type="ORF">HV832_10565</name>
</gene>
<dbReference type="Gene3D" id="3.40.50.150">
    <property type="entry name" value="Vaccinia Virus protein VP39"/>
    <property type="match status" value="1"/>
</dbReference>
<evidence type="ECO:0000313" key="1">
    <source>
        <dbReference type="EMBL" id="NVO78273.1"/>
    </source>
</evidence>
<protein>
    <submittedName>
        <fullName evidence="1">Crotonobetainyl-CoA--carnitine CoA-transferase</fullName>
    </submittedName>
</protein>
<accession>A0A850QLJ8</accession>
<dbReference type="SUPFAM" id="SSF53335">
    <property type="entry name" value="S-adenosyl-L-methionine-dependent methyltransferases"/>
    <property type="match status" value="1"/>
</dbReference>
<sequence length="250" mass="28448">MKTNLGESLNRSEFETNADERLQALRDKIVPHMGPHWNLHSNLFIKRISLSRILYFNQLYSLIKDVPGVICEFGVQWGASLALLSNLRAIIEPYNYSRKIIGFDTFTGFESPHEKDGVAVAKGDYSSMDDYAEQLEEILSLHESLSPISHIKKFELIKGDASLTIKNWLIANPHAVISMAIFDMDVYQPTKDVLQQILPRLVKGSLLVFDELNCPRFPGETLALMETIGLNQLRLRRDPNQPYCAWAVLE</sequence>
<dbReference type="EMBL" id="JABXYJ010000005">
    <property type="protein sequence ID" value="NVO78273.1"/>
    <property type="molecule type" value="Genomic_DNA"/>
</dbReference>
<comment type="caution">
    <text evidence="1">The sequence shown here is derived from an EMBL/GenBank/DDBJ whole genome shotgun (WGS) entry which is preliminary data.</text>
</comment>
<name>A0A850QLJ8_9BURK</name>
<dbReference type="GO" id="GO:0016740">
    <property type="term" value="F:transferase activity"/>
    <property type="evidence" value="ECO:0007669"/>
    <property type="project" value="UniProtKB-KW"/>
</dbReference>
<evidence type="ECO:0000313" key="2">
    <source>
        <dbReference type="Proteomes" id="UP000588051"/>
    </source>
</evidence>
<dbReference type="PANTHER" id="PTHR40036:SF1">
    <property type="entry name" value="MACROCIN O-METHYLTRANSFERASE"/>
    <property type="match status" value="1"/>
</dbReference>
<reference evidence="1 2" key="1">
    <citation type="submission" date="2020-06" db="EMBL/GenBank/DDBJ databases">
        <authorList>
            <person name="Qiu C."/>
            <person name="Liu Z."/>
        </authorList>
    </citation>
    <scope>NUCLEOTIDE SEQUENCE [LARGE SCALE GENOMIC DNA]</scope>
    <source>
        <strain evidence="1 2">EM 1</strain>
    </source>
</reference>
<keyword evidence="1" id="KW-0808">Transferase</keyword>
<dbReference type="AlphaFoldDB" id="A0A850QLJ8"/>
<keyword evidence="2" id="KW-1185">Reference proteome</keyword>
<dbReference type="Proteomes" id="UP000588051">
    <property type="component" value="Unassembled WGS sequence"/>
</dbReference>
<dbReference type="InterPro" id="IPR008884">
    <property type="entry name" value="TylF_MeTrfase"/>
</dbReference>
<dbReference type="RefSeq" id="WP_176803795.1">
    <property type="nucleotide sequence ID" value="NZ_JABXYJ010000005.1"/>
</dbReference>
<dbReference type="PANTHER" id="PTHR40036">
    <property type="entry name" value="MACROCIN O-METHYLTRANSFERASE"/>
    <property type="match status" value="1"/>
</dbReference>
<organism evidence="1 2">
    <name type="scientific">Undibacterium oligocarboniphilum</name>
    <dbReference type="NCBI Taxonomy" id="666702"/>
    <lineage>
        <taxon>Bacteria</taxon>
        <taxon>Pseudomonadati</taxon>
        <taxon>Pseudomonadota</taxon>
        <taxon>Betaproteobacteria</taxon>
        <taxon>Burkholderiales</taxon>
        <taxon>Oxalobacteraceae</taxon>
        <taxon>Undibacterium</taxon>
    </lineage>
</organism>
<dbReference type="Pfam" id="PF05711">
    <property type="entry name" value="TylF"/>
    <property type="match status" value="1"/>
</dbReference>
<dbReference type="InterPro" id="IPR029063">
    <property type="entry name" value="SAM-dependent_MTases_sf"/>
</dbReference>